<evidence type="ECO:0000313" key="3">
    <source>
        <dbReference type="Proteomes" id="UP000053593"/>
    </source>
</evidence>
<sequence length="523" mass="56351">MVVSHLESIYEVPKETHTRVEGEVISPTREGQVFTPTRSVRGWQPSSKGKQRASTAGGEDVDNDDNDDNDVDDQTGTNIVLDQRRLLQASEALHSKGTCVGLISGSREHRAPSSFPRGDPAPSMGPGPLYSNHIPAHPAGFALAPSRGGSSGRPGYGSVFSFSGPPSGGLGTEGTNQGQQRSATTGAAPRTPVFMPSDCSDHIWVGCYHTHHPFIHFILSILSRSLSIPIHSYPLLSIANTIFQVLVSGTIIHHSLLWSIHLHSCLHKPGSLQTPIPALETSESIPQGIREAPPSVPGIARLHTRIRDLRLLARPLTGTEADRATMHPAGGRVTPEVRRTVVLRVGADPPDMRAPHTTSVRFPRHHPIVTLVPHPAERSGLPNPLTLPDTTIAPVPILPLIKADTLPPALAHCIVGDPLHATDDDALVLIAYPNRTPTPIIMMTWMTKILVENGLIQGTKAWMQTCTSWHPAYTLASQRLCRKVGIYSFPLVLGLCNSPPPISYPIRKSPVNPSTLSPVAPSR</sequence>
<proteinExistence type="predicted"/>
<feature type="compositionally biased region" description="Polar residues" evidence="1">
    <location>
        <begin position="34"/>
        <end position="54"/>
    </location>
</feature>
<evidence type="ECO:0000256" key="1">
    <source>
        <dbReference type="SAM" id="MobiDB-lite"/>
    </source>
</evidence>
<dbReference type="EMBL" id="KN834874">
    <property type="protein sequence ID" value="KIK51056.1"/>
    <property type="molecule type" value="Genomic_DNA"/>
</dbReference>
<dbReference type="AlphaFoldDB" id="A0A0D0B9Y9"/>
<feature type="compositionally biased region" description="Polar residues" evidence="1">
    <location>
        <begin position="173"/>
        <end position="185"/>
    </location>
</feature>
<keyword evidence="3" id="KW-1185">Reference proteome</keyword>
<accession>A0A0D0B9Y9</accession>
<dbReference type="HOGENOM" id="CLU_520789_0_0_1"/>
<feature type="region of interest" description="Disordered" evidence="1">
    <location>
        <begin position="15"/>
        <end position="75"/>
    </location>
</feature>
<reference evidence="2 3" key="1">
    <citation type="submission" date="2014-04" db="EMBL/GenBank/DDBJ databases">
        <title>Evolutionary Origins and Diversification of the Mycorrhizal Mutualists.</title>
        <authorList>
            <consortium name="DOE Joint Genome Institute"/>
            <consortium name="Mycorrhizal Genomics Consortium"/>
            <person name="Kohler A."/>
            <person name="Kuo A."/>
            <person name="Nagy L.G."/>
            <person name="Floudas D."/>
            <person name="Copeland A."/>
            <person name="Barry K.W."/>
            <person name="Cichocki N."/>
            <person name="Veneault-Fourrey C."/>
            <person name="LaButti K."/>
            <person name="Lindquist E.A."/>
            <person name="Lipzen A."/>
            <person name="Lundell T."/>
            <person name="Morin E."/>
            <person name="Murat C."/>
            <person name="Riley R."/>
            <person name="Ohm R."/>
            <person name="Sun H."/>
            <person name="Tunlid A."/>
            <person name="Henrissat B."/>
            <person name="Grigoriev I.V."/>
            <person name="Hibbett D.S."/>
            <person name="Martin F."/>
        </authorList>
    </citation>
    <scope>NUCLEOTIDE SEQUENCE [LARGE SCALE GENOMIC DNA]</scope>
    <source>
        <strain evidence="2 3">FD-317 M1</strain>
    </source>
</reference>
<evidence type="ECO:0000313" key="2">
    <source>
        <dbReference type="EMBL" id="KIK51056.1"/>
    </source>
</evidence>
<feature type="compositionally biased region" description="Acidic residues" evidence="1">
    <location>
        <begin position="59"/>
        <end position="73"/>
    </location>
</feature>
<protein>
    <submittedName>
        <fullName evidence="2">Unplaced genomic scaffold GYMLUscaffold_126, whole genome shotgun sequence</fullName>
    </submittedName>
</protein>
<name>A0A0D0B9Y9_9AGAR</name>
<gene>
    <name evidence="2" type="ORF">GYMLUDRAFT_982831</name>
</gene>
<feature type="region of interest" description="Disordered" evidence="1">
    <location>
        <begin position="162"/>
        <end position="189"/>
    </location>
</feature>
<dbReference type="Proteomes" id="UP000053593">
    <property type="component" value="Unassembled WGS sequence"/>
</dbReference>
<organism evidence="2 3">
    <name type="scientific">Collybiopsis luxurians FD-317 M1</name>
    <dbReference type="NCBI Taxonomy" id="944289"/>
    <lineage>
        <taxon>Eukaryota</taxon>
        <taxon>Fungi</taxon>
        <taxon>Dikarya</taxon>
        <taxon>Basidiomycota</taxon>
        <taxon>Agaricomycotina</taxon>
        <taxon>Agaricomycetes</taxon>
        <taxon>Agaricomycetidae</taxon>
        <taxon>Agaricales</taxon>
        <taxon>Marasmiineae</taxon>
        <taxon>Omphalotaceae</taxon>
        <taxon>Collybiopsis</taxon>
        <taxon>Collybiopsis luxurians</taxon>
    </lineage>
</organism>